<protein>
    <submittedName>
        <fullName evidence="2">Uncharacterized protein</fullName>
    </submittedName>
</protein>
<name>A0A2T2WZA5_9FIRM</name>
<reference evidence="2 3" key="1">
    <citation type="journal article" date="2014" name="BMC Genomics">
        <title>Comparison of environmental and isolate Sulfobacillus genomes reveals diverse carbon, sulfur, nitrogen, and hydrogen metabolisms.</title>
        <authorList>
            <person name="Justice N.B."/>
            <person name="Norman A."/>
            <person name="Brown C.T."/>
            <person name="Singh A."/>
            <person name="Thomas B.C."/>
            <person name="Banfield J.F."/>
        </authorList>
    </citation>
    <scope>NUCLEOTIDE SEQUENCE [LARGE SCALE GENOMIC DNA]</scope>
    <source>
        <strain evidence="2">AMDSBA4</strain>
    </source>
</reference>
<dbReference type="AlphaFoldDB" id="A0A2T2WZA5"/>
<dbReference type="Proteomes" id="UP000242972">
    <property type="component" value="Unassembled WGS sequence"/>
</dbReference>
<comment type="caution">
    <text evidence="2">The sequence shown here is derived from an EMBL/GenBank/DDBJ whole genome shotgun (WGS) entry which is preliminary data.</text>
</comment>
<feature type="region of interest" description="Disordered" evidence="1">
    <location>
        <begin position="54"/>
        <end position="94"/>
    </location>
</feature>
<proteinExistence type="predicted"/>
<gene>
    <name evidence="2" type="ORF">C7B46_19405</name>
</gene>
<evidence type="ECO:0000313" key="3">
    <source>
        <dbReference type="Proteomes" id="UP000242972"/>
    </source>
</evidence>
<feature type="compositionally biased region" description="Low complexity" evidence="1">
    <location>
        <begin position="54"/>
        <end position="80"/>
    </location>
</feature>
<organism evidence="2 3">
    <name type="scientific">Sulfobacillus benefaciens</name>
    <dbReference type="NCBI Taxonomy" id="453960"/>
    <lineage>
        <taxon>Bacteria</taxon>
        <taxon>Bacillati</taxon>
        <taxon>Bacillota</taxon>
        <taxon>Clostridia</taxon>
        <taxon>Eubacteriales</taxon>
        <taxon>Clostridiales Family XVII. Incertae Sedis</taxon>
        <taxon>Sulfobacillus</taxon>
    </lineage>
</organism>
<dbReference type="EMBL" id="PXYW01000108">
    <property type="protein sequence ID" value="PSR27567.1"/>
    <property type="molecule type" value="Genomic_DNA"/>
</dbReference>
<evidence type="ECO:0000256" key="1">
    <source>
        <dbReference type="SAM" id="MobiDB-lite"/>
    </source>
</evidence>
<accession>A0A2T2WZA5</accession>
<evidence type="ECO:0000313" key="2">
    <source>
        <dbReference type="EMBL" id="PSR27567.1"/>
    </source>
</evidence>
<sequence>MRTDIRWDDHDPVVQLLAQIPRNHRVKLIRAIVEAALLPGGWATLAQKYPLDRTASLSSEPSPSSRSSLAEPEAPSATASDTDAPPLPGGMSVTGAQGFLAGLRQFGALTED</sequence>